<dbReference type="EMBL" id="JARGDH010000004">
    <property type="protein sequence ID" value="KAL0269828.1"/>
    <property type="molecule type" value="Genomic_DNA"/>
</dbReference>
<name>A0AAW2HJ31_9NEOP</name>
<proteinExistence type="predicted"/>
<comment type="caution">
    <text evidence="2">The sequence shown here is derived from an EMBL/GenBank/DDBJ whole genome shotgun (WGS) entry which is preliminary data.</text>
</comment>
<reference evidence="2" key="1">
    <citation type="journal article" date="2024" name="Gigascience">
        <title>Chromosome-level genome of the poultry shaft louse Menopon gallinae provides insight into the host-switching and adaptive evolution of parasitic lice.</title>
        <authorList>
            <person name="Xu Y."/>
            <person name="Ma L."/>
            <person name="Liu S."/>
            <person name="Liang Y."/>
            <person name="Liu Q."/>
            <person name="He Z."/>
            <person name="Tian L."/>
            <person name="Duan Y."/>
            <person name="Cai W."/>
            <person name="Li H."/>
            <person name="Song F."/>
        </authorList>
    </citation>
    <scope>NUCLEOTIDE SEQUENCE</scope>
    <source>
        <strain evidence="2">Cailab_2023a</strain>
    </source>
</reference>
<dbReference type="AlphaFoldDB" id="A0AAW2HJ31"/>
<gene>
    <name evidence="2" type="ORF">PYX00_007434</name>
</gene>
<organism evidence="2">
    <name type="scientific">Menopon gallinae</name>
    <name type="common">poultry shaft louse</name>
    <dbReference type="NCBI Taxonomy" id="328185"/>
    <lineage>
        <taxon>Eukaryota</taxon>
        <taxon>Metazoa</taxon>
        <taxon>Ecdysozoa</taxon>
        <taxon>Arthropoda</taxon>
        <taxon>Hexapoda</taxon>
        <taxon>Insecta</taxon>
        <taxon>Pterygota</taxon>
        <taxon>Neoptera</taxon>
        <taxon>Paraneoptera</taxon>
        <taxon>Psocodea</taxon>
        <taxon>Troctomorpha</taxon>
        <taxon>Phthiraptera</taxon>
        <taxon>Amblycera</taxon>
        <taxon>Menoponidae</taxon>
        <taxon>Menopon</taxon>
    </lineage>
</organism>
<feature type="region of interest" description="Disordered" evidence="1">
    <location>
        <begin position="1"/>
        <end position="28"/>
    </location>
</feature>
<protein>
    <submittedName>
        <fullName evidence="2">Uncharacterized protein</fullName>
    </submittedName>
</protein>
<feature type="compositionally biased region" description="Basic and acidic residues" evidence="1">
    <location>
        <begin position="11"/>
        <end position="28"/>
    </location>
</feature>
<sequence>MASGLLNGHNGVDHLENEENGVDVEKGEENCVSLSGNMNGVDVRIKKKAKRLMKQFSKDSITNGMGASVIVPPRSWKNTRRPRNGYGRGLPKKGKQCTNNFTEV</sequence>
<feature type="region of interest" description="Disordered" evidence="1">
    <location>
        <begin position="63"/>
        <end position="104"/>
    </location>
</feature>
<evidence type="ECO:0000256" key="1">
    <source>
        <dbReference type="SAM" id="MobiDB-lite"/>
    </source>
</evidence>
<accession>A0AAW2HJ31</accession>
<evidence type="ECO:0000313" key="2">
    <source>
        <dbReference type="EMBL" id="KAL0269828.1"/>
    </source>
</evidence>